<dbReference type="EMBL" id="AZBU02000001">
    <property type="protein sequence ID" value="TMS35196.1"/>
    <property type="molecule type" value="Genomic_DNA"/>
</dbReference>
<proteinExistence type="predicted"/>
<organism evidence="2 3">
    <name type="scientific">Steinernema carpocapsae</name>
    <name type="common">Entomopathogenic nematode</name>
    <dbReference type="NCBI Taxonomy" id="34508"/>
    <lineage>
        <taxon>Eukaryota</taxon>
        <taxon>Metazoa</taxon>
        <taxon>Ecdysozoa</taxon>
        <taxon>Nematoda</taxon>
        <taxon>Chromadorea</taxon>
        <taxon>Rhabditida</taxon>
        <taxon>Tylenchina</taxon>
        <taxon>Panagrolaimomorpha</taxon>
        <taxon>Strongyloidoidea</taxon>
        <taxon>Steinernematidae</taxon>
        <taxon>Steinernema</taxon>
    </lineage>
</organism>
<accession>A0A4U8UQ77</accession>
<evidence type="ECO:0000256" key="1">
    <source>
        <dbReference type="SAM" id="MobiDB-lite"/>
    </source>
</evidence>
<evidence type="ECO:0000313" key="3">
    <source>
        <dbReference type="Proteomes" id="UP000298663"/>
    </source>
</evidence>
<sequence length="180" mass="19991">MSIANISGIVLPTHGFYALCYKLQLLFHKNFKCLYLRPSLSAEKLHAEKGSSNPAPITFDCFFSSKAKIAYLTEDNNVTVTADPSVADDSSTKSSSSNRLIAKSEGSESAGNINVLSNPFDLLYDEFHLKTKNASTFIRKFNLTGKNIFLVSICSVNSNTPIKSLRQKNRFCGFLRFSRQ</sequence>
<dbReference type="AlphaFoldDB" id="A0A4U8UQ77"/>
<name>A0A4U8UQ77_STECR</name>
<reference evidence="2 3" key="2">
    <citation type="journal article" date="2019" name="G3 (Bethesda)">
        <title>Hybrid Assembly of the Genome of the Entomopathogenic Nematode Steinernema carpocapsae Identifies the X-Chromosome.</title>
        <authorList>
            <person name="Serra L."/>
            <person name="Macchietto M."/>
            <person name="Macias-Munoz A."/>
            <person name="McGill C.J."/>
            <person name="Rodriguez I.M."/>
            <person name="Rodriguez B."/>
            <person name="Murad R."/>
            <person name="Mortazavi A."/>
        </authorList>
    </citation>
    <scope>NUCLEOTIDE SEQUENCE [LARGE SCALE GENOMIC DNA]</scope>
    <source>
        <strain evidence="2 3">ALL</strain>
    </source>
</reference>
<keyword evidence="3" id="KW-1185">Reference proteome</keyword>
<gene>
    <name evidence="2" type="ORF">L596_002647</name>
</gene>
<feature type="region of interest" description="Disordered" evidence="1">
    <location>
        <begin position="83"/>
        <end position="103"/>
    </location>
</feature>
<protein>
    <submittedName>
        <fullName evidence="2">Uncharacterized protein</fullName>
    </submittedName>
</protein>
<reference evidence="2 3" key="1">
    <citation type="journal article" date="2015" name="Genome Biol.">
        <title>Comparative genomics of Steinernema reveals deeply conserved gene regulatory networks.</title>
        <authorList>
            <person name="Dillman A.R."/>
            <person name="Macchietto M."/>
            <person name="Porter C.F."/>
            <person name="Rogers A."/>
            <person name="Williams B."/>
            <person name="Antoshechkin I."/>
            <person name="Lee M.M."/>
            <person name="Goodwin Z."/>
            <person name="Lu X."/>
            <person name="Lewis E.E."/>
            <person name="Goodrich-Blair H."/>
            <person name="Stock S.P."/>
            <person name="Adams B.J."/>
            <person name="Sternberg P.W."/>
            <person name="Mortazavi A."/>
        </authorList>
    </citation>
    <scope>NUCLEOTIDE SEQUENCE [LARGE SCALE GENOMIC DNA]</scope>
    <source>
        <strain evidence="2 3">ALL</strain>
    </source>
</reference>
<comment type="caution">
    <text evidence="2">The sequence shown here is derived from an EMBL/GenBank/DDBJ whole genome shotgun (WGS) entry which is preliminary data.</text>
</comment>
<evidence type="ECO:0000313" key="2">
    <source>
        <dbReference type="EMBL" id="TMS35196.1"/>
    </source>
</evidence>
<dbReference type="Proteomes" id="UP000298663">
    <property type="component" value="Unassembled WGS sequence"/>
</dbReference>